<protein>
    <submittedName>
        <fullName evidence="1">Uncharacterized protein</fullName>
    </submittedName>
</protein>
<evidence type="ECO:0000313" key="1">
    <source>
        <dbReference type="EMBL" id="MPN26730.1"/>
    </source>
</evidence>
<accession>A0A645GKQ9</accession>
<gene>
    <name evidence="1" type="ORF">SDC9_174155</name>
</gene>
<sequence length="112" mass="12269">MIAGGKLQIKECCTHGIGKFGDVRLYLVQEDDHRLLFCRIDAQASGMAACKVSCVFQIGLLEKRSPVPPPKTVWVAKIPVEHCLGEAHHVICSHHDITGTDKRGNVIGLQNL</sequence>
<name>A0A645GKQ9_9ZZZZ</name>
<organism evidence="1">
    <name type="scientific">bioreactor metagenome</name>
    <dbReference type="NCBI Taxonomy" id="1076179"/>
    <lineage>
        <taxon>unclassified sequences</taxon>
        <taxon>metagenomes</taxon>
        <taxon>ecological metagenomes</taxon>
    </lineage>
</organism>
<reference evidence="1" key="1">
    <citation type="submission" date="2019-08" db="EMBL/GenBank/DDBJ databases">
        <authorList>
            <person name="Kucharzyk K."/>
            <person name="Murdoch R.W."/>
            <person name="Higgins S."/>
            <person name="Loffler F."/>
        </authorList>
    </citation>
    <scope>NUCLEOTIDE SEQUENCE</scope>
</reference>
<dbReference type="EMBL" id="VSSQ01076346">
    <property type="protein sequence ID" value="MPN26730.1"/>
    <property type="molecule type" value="Genomic_DNA"/>
</dbReference>
<dbReference type="AlphaFoldDB" id="A0A645GKQ9"/>
<comment type="caution">
    <text evidence="1">The sequence shown here is derived from an EMBL/GenBank/DDBJ whole genome shotgun (WGS) entry which is preliminary data.</text>
</comment>
<proteinExistence type="predicted"/>